<dbReference type="AlphaFoldDB" id="A0A0F9B6V4"/>
<dbReference type="InterPro" id="IPR027417">
    <property type="entry name" value="P-loop_NTPase"/>
</dbReference>
<dbReference type="Gene3D" id="3.40.50.300">
    <property type="entry name" value="P-loop containing nucleotide triphosphate hydrolases"/>
    <property type="match status" value="1"/>
</dbReference>
<comment type="caution">
    <text evidence="1">The sequence shown here is derived from an EMBL/GenBank/DDBJ whole genome shotgun (WGS) entry which is preliminary data.</text>
</comment>
<proteinExistence type="predicted"/>
<accession>A0A0F9B6V4</accession>
<reference evidence="1" key="1">
    <citation type="journal article" date="2015" name="Nature">
        <title>Complex archaea that bridge the gap between prokaryotes and eukaryotes.</title>
        <authorList>
            <person name="Spang A."/>
            <person name="Saw J.H."/>
            <person name="Jorgensen S.L."/>
            <person name="Zaremba-Niedzwiedzka K."/>
            <person name="Martijn J."/>
            <person name="Lind A.E."/>
            <person name="van Eijk R."/>
            <person name="Schleper C."/>
            <person name="Guy L."/>
            <person name="Ettema T.J."/>
        </authorList>
    </citation>
    <scope>NUCLEOTIDE SEQUENCE</scope>
</reference>
<evidence type="ECO:0000313" key="1">
    <source>
        <dbReference type="EMBL" id="KKK86374.1"/>
    </source>
</evidence>
<name>A0A0F9B6V4_9ZZZZ</name>
<gene>
    <name evidence="1" type="ORF">LCGC14_2763890</name>
</gene>
<dbReference type="EMBL" id="LAZR01050874">
    <property type="protein sequence ID" value="KKK86374.1"/>
    <property type="molecule type" value="Genomic_DNA"/>
</dbReference>
<protein>
    <recommendedName>
        <fullName evidence="2">Phage terminase large subunit N-terminal domain-containing protein</fullName>
    </recommendedName>
</protein>
<sequence>MVTEVEITLNKGAQDGFVRSEAAFPAFMGGFRSGKTVAALIKCWFYSMKYPGSRGVWTEPVAAMFADVLLPTLRKLFGQYEGGLWQETGKGGPNHQIQLSNGCVWLLKAAETPERLVGFEVAWALMDEAASTEHGSQEDAYLMLVGRLSQQGFPHWLGVTSTPGGLNWIWREWVENPKPGHVLFQGSSLDNPHLEDDYKEGLVRTYVEGTPMFNQFVLGEFVVLEGLVLPPFQTKNFMPWPDDLFIRRVAGVD</sequence>
<evidence type="ECO:0008006" key="2">
    <source>
        <dbReference type="Google" id="ProtNLM"/>
    </source>
</evidence>
<organism evidence="1">
    <name type="scientific">marine sediment metagenome</name>
    <dbReference type="NCBI Taxonomy" id="412755"/>
    <lineage>
        <taxon>unclassified sequences</taxon>
        <taxon>metagenomes</taxon>
        <taxon>ecological metagenomes</taxon>
    </lineage>
</organism>
<dbReference type="Pfam" id="PF03237">
    <property type="entry name" value="Terminase_6N"/>
    <property type="match status" value="1"/>
</dbReference>
<feature type="non-terminal residue" evidence="1">
    <location>
        <position position="253"/>
    </location>
</feature>